<dbReference type="eggNOG" id="ENOG502S071">
    <property type="taxonomic scope" value="Eukaryota"/>
</dbReference>
<organism evidence="1 2">
    <name type="scientific">Amborella trichopoda</name>
    <dbReference type="NCBI Taxonomy" id="13333"/>
    <lineage>
        <taxon>Eukaryota</taxon>
        <taxon>Viridiplantae</taxon>
        <taxon>Streptophyta</taxon>
        <taxon>Embryophyta</taxon>
        <taxon>Tracheophyta</taxon>
        <taxon>Spermatophyta</taxon>
        <taxon>Magnoliopsida</taxon>
        <taxon>Amborellales</taxon>
        <taxon>Amborellaceae</taxon>
        <taxon>Amborella</taxon>
    </lineage>
</organism>
<dbReference type="PANTHER" id="PTHR35510">
    <property type="entry name" value="DBH-LIKE MONOOXYGENASE"/>
    <property type="match status" value="1"/>
</dbReference>
<protein>
    <submittedName>
        <fullName evidence="1">Uncharacterized protein</fullName>
    </submittedName>
</protein>
<proteinExistence type="predicted"/>
<dbReference type="PANTHER" id="PTHR35510:SF1">
    <property type="entry name" value="DBH-LIKE MONOOXYGENASE"/>
    <property type="match status" value="1"/>
</dbReference>
<keyword evidence="2" id="KW-1185">Reference proteome</keyword>
<gene>
    <name evidence="1" type="ORF">AMTR_s00025p00194220</name>
</gene>
<dbReference type="OMA" id="SHYQFLE"/>
<sequence length="238" mass="26604">MKRKELEEVYDDFSDFSLSSPGRKIRRLDAELPPIMEEPNFPSFFEEQVPEEHFLDLKDRIEQLPTGPIDVGSPVSVNEERALVLYKPLGSPGVSFRVNPFLLPALRNKMLWLESSDGKISNETTPKSSSETPLACNNSKNLAVVPWVPSQLSVLENGRDLAIEDSMFEPMVQDVEMGTAMEEDLDDTEQQRLARTSVATEPQAAVGVMGGADALQWQQHCMTTPQQPPGSTPIMWSW</sequence>
<reference evidence="2" key="1">
    <citation type="journal article" date="2013" name="Science">
        <title>The Amborella genome and the evolution of flowering plants.</title>
        <authorList>
            <consortium name="Amborella Genome Project"/>
        </authorList>
    </citation>
    <scope>NUCLEOTIDE SEQUENCE [LARGE SCALE GENOMIC DNA]</scope>
</reference>
<dbReference type="EMBL" id="KI392614">
    <property type="protein sequence ID" value="ERN12529.1"/>
    <property type="molecule type" value="Genomic_DNA"/>
</dbReference>
<dbReference type="Proteomes" id="UP000017836">
    <property type="component" value="Unassembled WGS sequence"/>
</dbReference>
<dbReference type="HOGENOM" id="CLU_077819_1_0_1"/>
<evidence type="ECO:0000313" key="2">
    <source>
        <dbReference type="Proteomes" id="UP000017836"/>
    </source>
</evidence>
<dbReference type="AlphaFoldDB" id="W1PX62"/>
<dbReference type="Gramene" id="ERN12529">
    <property type="protein sequence ID" value="ERN12529"/>
    <property type="gene ID" value="AMTR_s00025p00194220"/>
</dbReference>
<evidence type="ECO:0000313" key="1">
    <source>
        <dbReference type="EMBL" id="ERN12529.1"/>
    </source>
</evidence>
<name>W1PX62_AMBTC</name>
<accession>W1PX62</accession>